<gene>
    <name evidence="2" type="ORF">IAB08_08225</name>
</gene>
<protein>
    <submittedName>
        <fullName evidence="2">DUF2752 domain-containing protein</fullName>
    </submittedName>
</protein>
<accession>A0A9D9DU50</accession>
<dbReference type="AlphaFoldDB" id="A0A9D9DU50"/>
<evidence type="ECO:0000313" key="3">
    <source>
        <dbReference type="Proteomes" id="UP000823612"/>
    </source>
</evidence>
<organism evidence="2 3">
    <name type="scientific">Candidatus Pullibacteroides excrementavium</name>
    <dbReference type="NCBI Taxonomy" id="2840905"/>
    <lineage>
        <taxon>Bacteria</taxon>
        <taxon>Pseudomonadati</taxon>
        <taxon>Bacteroidota</taxon>
        <taxon>Bacteroidia</taxon>
        <taxon>Bacteroidales</taxon>
        <taxon>Candidatus Pullibacteroides</taxon>
    </lineage>
</organism>
<sequence>MDSLSCSVDSLSWMLPCQFQQAFGIACPGCGLQRALWALWQGRIGESFLSYPALLPFLCVLLLALVCVFRPRRFWRRLLLFFAYLTLFLVLIHWVYMLCNP</sequence>
<proteinExistence type="predicted"/>
<comment type="caution">
    <text evidence="2">The sequence shown here is derived from an EMBL/GenBank/DDBJ whole genome shotgun (WGS) entry which is preliminary data.</text>
</comment>
<keyword evidence="1" id="KW-0812">Transmembrane</keyword>
<dbReference type="InterPro" id="IPR021215">
    <property type="entry name" value="DUF2752"/>
</dbReference>
<reference evidence="2" key="2">
    <citation type="journal article" date="2021" name="PeerJ">
        <title>Extensive microbial diversity within the chicken gut microbiome revealed by metagenomics and culture.</title>
        <authorList>
            <person name="Gilroy R."/>
            <person name="Ravi A."/>
            <person name="Getino M."/>
            <person name="Pursley I."/>
            <person name="Horton D.L."/>
            <person name="Alikhan N.F."/>
            <person name="Baker D."/>
            <person name="Gharbi K."/>
            <person name="Hall N."/>
            <person name="Watson M."/>
            <person name="Adriaenssens E.M."/>
            <person name="Foster-Nyarko E."/>
            <person name="Jarju S."/>
            <person name="Secka A."/>
            <person name="Antonio M."/>
            <person name="Oren A."/>
            <person name="Chaudhuri R.R."/>
            <person name="La Ragione R."/>
            <person name="Hildebrand F."/>
            <person name="Pallen M.J."/>
        </authorList>
    </citation>
    <scope>NUCLEOTIDE SEQUENCE</scope>
    <source>
        <strain evidence="2">2889</strain>
    </source>
</reference>
<dbReference type="Proteomes" id="UP000823612">
    <property type="component" value="Unassembled WGS sequence"/>
</dbReference>
<evidence type="ECO:0000256" key="1">
    <source>
        <dbReference type="SAM" id="Phobius"/>
    </source>
</evidence>
<keyword evidence="1" id="KW-0472">Membrane</keyword>
<name>A0A9D9DU50_9BACT</name>
<keyword evidence="1" id="KW-1133">Transmembrane helix</keyword>
<dbReference type="Pfam" id="PF10825">
    <property type="entry name" value="DUF2752"/>
    <property type="match status" value="1"/>
</dbReference>
<feature type="transmembrane region" description="Helical" evidence="1">
    <location>
        <begin position="48"/>
        <end position="69"/>
    </location>
</feature>
<dbReference type="EMBL" id="JADIMZ010000122">
    <property type="protein sequence ID" value="MBO8433257.1"/>
    <property type="molecule type" value="Genomic_DNA"/>
</dbReference>
<feature type="transmembrane region" description="Helical" evidence="1">
    <location>
        <begin position="78"/>
        <end position="96"/>
    </location>
</feature>
<evidence type="ECO:0000313" key="2">
    <source>
        <dbReference type="EMBL" id="MBO8433257.1"/>
    </source>
</evidence>
<reference evidence="2" key="1">
    <citation type="submission" date="2020-10" db="EMBL/GenBank/DDBJ databases">
        <authorList>
            <person name="Gilroy R."/>
        </authorList>
    </citation>
    <scope>NUCLEOTIDE SEQUENCE</scope>
    <source>
        <strain evidence="2">2889</strain>
    </source>
</reference>